<dbReference type="PIRSF" id="PIRSF000194">
    <property type="entry name" value="DHFR"/>
    <property type="match status" value="1"/>
</dbReference>
<keyword evidence="10" id="KW-1185">Reference proteome</keyword>
<dbReference type="EMBL" id="JBHUDP010000001">
    <property type="protein sequence ID" value="MFD1684825.1"/>
    <property type="molecule type" value="Genomic_DNA"/>
</dbReference>
<evidence type="ECO:0000256" key="2">
    <source>
        <dbReference type="ARBA" id="ARBA00012856"/>
    </source>
</evidence>
<gene>
    <name evidence="9" type="ORF">ACFSAS_04265</name>
</gene>
<dbReference type="RefSeq" id="WP_256307704.1">
    <property type="nucleotide sequence ID" value="NZ_JANHAW010000002.1"/>
</dbReference>
<keyword evidence="4" id="KW-0521">NADP</keyword>
<dbReference type="CDD" id="cd00209">
    <property type="entry name" value="DHFR"/>
    <property type="match status" value="1"/>
</dbReference>
<evidence type="ECO:0000259" key="8">
    <source>
        <dbReference type="PROSITE" id="PS51330"/>
    </source>
</evidence>
<dbReference type="PROSITE" id="PS51330">
    <property type="entry name" value="DHFR_2"/>
    <property type="match status" value="1"/>
</dbReference>
<dbReference type="GO" id="GO:0006730">
    <property type="term" value="P:one-carbon metabolic process"/>
    <property type="evidence" value="ECO:0007669"/>
    <property type="project" value="UniProtKB-KW"/>
</dbReference>
<comment type="pathway">
    <text evidence="1">Cofactor biosynthesis; tetrahydrofolate biosynthesis; 5,6,7,8-tetrahydrofolate from 7,8-dihydrofolate: step 1/1.</text>
</comment>
<evidence type="ECO:0000256" key="3">
    <source>
        <dbReference type="ARBA" id="ARBA00022563"/>
    </source>
</evidence>
<evidence type="ECO:0000256" key="7">
    <source>
        <dbReference type="SAM" id="MobiDB-lite"/>
    </source>
</evidence>
<dbReference type="InterPro" id="IPR017925">
    <property type="entry name" value="DHFR_CS"/>
</dbReference>
<sequence length="201" mass="21659">MTSETDAASETADSDVDAGPRADAGDAADESLDTDLEIVLIAAVAENGVIGRDGGMPWHYAEDLKHFKRTTTGHPVIVGRKTYETVVDALGEPFPGRTSVVLSSQSLELPEGAVLANSVAEAVERAEADAAERGVETAYVAGGGRIYEQFLPHATRLVLTEIHGTYDGDTRFPVPDDDEWIEADRDSRDEFDFVTYERVDG</sequence>
<proteinExistence type="inferred from homology"/>
<comment type="caution">
    <text evidence="9">The sequence shown here is derived from an EMBL/GenBank/DDBJ whole genome shotgun (WGS) entry which is preliminary data.</text>
</comment>
<name>A0ABD6DUC0_9EURY</name>
<evidence type="ECO:0000313" key="10">
    <source>
        <dbReference type="Proteomes" id="UP001597092"/>
    </source>
</evidence>
<dbReference type="PRINTS" id="PR00070">
    <property type="entry name" value="DHFR"/>
</dbReference>
<keyword evidence="3" id="KW-0554">One-carbon metabolism</keyword>
<comment type="similarity">
    <text evidence="6">Belongs to the dihydrofolate reductase family.</text>
</comment>
<dbReference type="InterPro" id="IPR012259">
    <property type="entry name" value="DHFR"/>
</dbReference>
<dbReference type="Pfam" id="PF00186">
    <property type="entry name" value="DHFR_1"/>
    <property type="match status" value="1"/>
</dbReference>
<evidence type="ECO:0000313" key="9">
    <source>
        <dbReference type="EMBL" id="MFD1684825.1"/>
    </source>
</evidence>
<dbReference type="PANTHER" id="PTHR48069:SF3">
    <property type="entry name" value="DIHYDROFOLATE REDUCTASE"/>
    <property type="match status" value="1"/>
</dbReference>
<dbReference type="PROSITE" id="PS00075">
    <property type="entry name" value="DHFR_1"/>
    <property type="match status" value="1"/>
</dbReference>
<dbReference type="Gene3D" id="3.40.430.10">
    <property type="entry name" value="Dihydrofolate Reductase, subunit A"/>
    <property type="match status" value="1"/>
</dbReference>
<reference evidence="9 10" key="1">
    <citation type="journal article" date="2019" name="Int. J. Syst. Evol. Microbiol.">
        <title>The Global Catalogue of Microorganisms (GCM) 10K type strain sequencing project: providing services to taxonomists for standard genome sequencing and annotation.</title>
        <authorList>
            <consortium name="The Broad Institute Genomics Platform"/>
            <consortium name="The Broad Institute Genome Sequencing Center for Infectious Disease"/>
            <person name="Wu L."/>
            <person name="Ma J."/>
        </authorList>
    </citation>
    <scope>NUCLEOTIDE SEQUENCE [LARGE SCALE GENOMIC DNA]</scope>
    <source>
        <strain evidence="9 10">CGMCC 1.10387</strain>
    </source>
</reference>
<evidence type="ECO:0000256" key="1">
    <source>
        <dbReference type="ARBA" id="ARBA00004903"/>
    </source>
</evidence>
<feature type="domain" description="DHFR" evidence="8">
    <location>
        <begin position="37"/>
        <end position="201"/>
    </location>
</feature>
<dbReference type="PANTHER" id="PTHR48069">
    <property type="entry name" value="DIHYDROFOLATE REDUCTASE"/>
    <property type="match status" value="1"/>
</dbReference>
<protein>
    <recommendedName>
        <fullName evidence="2">dihydrofolate reductase</fullName>
        <ecNumber evidence="2">1.5.1.3</ecNumber>
    </recommendedName>
</protein>
<dbReference type="SUPFAM" id="SSF53597">
    <property type="entry name" value="Dihydrofolate reductase-like"/>
    <property type="match status" value="1"/>
</dbReference>
<dbReference type="InterPro" id="IPR001796">
    <property type="entry name" value="DHFR_dom"/>
</dbReference>
<dbReference type="GO" id="GO:0004146">
    <property type="term" value="F:dihydrofolate reductase activity"/>
    <property type="evidence" value="ECO:0007669"/>
    <property type="project" value="UniProtKB-EC"/>
</dbReference>
<dbReference type="AlphaFoldDB" id="A0ABD6DUC0"/>
<accession>A0ABD6DUC0</accession>
<organism evidence="9 10">
    <name type="scientific">Halobellus litoreus</name>
    <dbReference type="NCBI Taxonomy" id="755310"/>
    <lineage>
        <taxon>Archaea</taxon>
        <taxon>Methanobacteriati</taxon>
        <taxon>Methanobacteriota</taxon>
        <taxon>Stenosarchaea group</taxon>
        <taxon>Halobacteria</taxon>
        <taxon>Halobacteriales</taxon>
        <taxon>Haloferacaceae</taxon>
        <taxon>Halobellus</taxon>
    </lineage>
</organism>
<evidence type="ECO:0000256" key="5">
    <source>
        <dbReference type="ARBA" id="ARBA00023002"/>
    </source>
</evidence>
<dbReference type="InterPro" id="IPR024072">
    <property type="entry name" value="DHFR-like_dom_sf"/>
</dbReference>
<dbReference type="EC" id="1.5.1.3" evidence="2"/>
<feature type="region of interest" description="Disordered" evidence="7">
    <location>
        <begin position="1"/>
        <end position="29"/>
    </location>
</feature>
<evidence type="ECO:0000256" key="4">
    <source>
        <dbReference type="ARBA" id="ARBA00022857"/>
    </source>
</evidence>
<keyword evidence="5 9" id="KW-0560">Oxidoreductase</keyword>
<dbReference type="Proteomes" id="UP001597092">
    <property type="component" value="Unassembled WGS sequence"/>
</dbReference>
<evidence type="ECO:0000256" key="6">
    <source>
        <dbReference type="RuleBase" id="RU004474"/>
    </source>
</evidence>